<dbReference type="EMBL" id="CP095074">
    <property type="protein sequence ID" value="UOQ91451.1"/>
    <property type="molecule type" value="Genomic_DNA"/>
</dbReference>
<dbReference type="PROSITE" id="PS50850">
    <property type="entry name" value="MFS"/>
    <property type="match status" value="1"/>
</dbReference>
<feature type="transmembrane region" description="Helical" evidence="7">
    <location>
        <begin position="162"/>
        <end position="182"/>
    </location>
</feature>
<dbReference type="InterPro" id="IPR050171">
    <property type="entry name" value="MFS_Transporters"/>
</dbReference>
<dbReference type="RefSeq" id="WP_244751068.1">
    <property type="nucleotide sequence ID" value="NZ_CP095074.1"/>
</dbReference>
<evidence type="ECO:0000313" key="9">
    <source>
        <dbReference type="EMBL" id="UOQ91451.1"/>
    </source>
</evidence>
<feature type="transmembrane region" description="Helical" evidence="7">
    <location>
        <begin position="103"/>
        <end position="121"/>
    </location>
</feature>
<feature type="transmembrane region" description="Helical" evidence="7">
    <location>
        <begin position="133"/>
        <end position="156"/>
    </location>
</feature>
<feature type="transmembrane region" description="Helical" evidence="7">
    <location>
        <begin position="203"/>
        <end position="227"/>
    </location>
</feature>
<reference evidence="9 10" key="1">
    <citation type="submission" date="2022-04" db="EMBL/GenBank/DDBJ databases">
        <title>Halobacillus sp. isolated from saltern.</title>
        <authorList>
            <person name="Won M."/>
            <person name="Lee C.-M."/>
            <person name="Woen H.-Y."/>
            <person name="Kwon S.-W."/>
        </authorList>
    </citation>
    <scope>NUCLEOTIDE SEQUENCE [LARGE SCALE GENOMIC DNA]</scope>
    <source>
        <strain evidence="9 10">SSTM10-2</strain>
    </source>
</reference>
<feature type="transmembrane region" description="Helical" evidence="7">
    <location>
        <begin position="74"/>
        <end position="97"/>
    </location>
</feature>
<evidence type="ECO:0000256" key="4">
    <source>
        <dbReference type="ARBA" id="ARBA00022692"/>
    </source>
</evidence>
<protein>
    <submittedName>
        <fullName evidence="9">MFS transporter</fullName>
    </submittedName>
</protein>
<keyword evidence="6 7" id="KW-0472">Membrane</keyword>
<name>A0ABY4GTH8_9BACI</name>
<dbReference type="PANTHER" id="PTHR23517:SF13">
    <property type="entry name" value="MAJOR FACILITATOR SUPERFAMILY MFS_1"/>
    <property type="match status" value="1"/>
</dbReference>
<dbReference type="PROSITE" id="PS00217">
    <property type="entry name" value="SUGAR_TRANSPORT_2"/>
    <property type="match status" value="1"/>
</dbReference>
<dbReference type="InterPro" id="IPR011701">
    <property type="entry name" value="MFS"/>
</dbReference>
<evidence type="ECO:0000256" key="3">
    <source>
        <dbReference type="ARBA" id="ARBA00022475"/>
    </source>
</evidence>
<evidence type="ECO:0000256" key="7">
    <source>
        <dbReference type="SAM" id="Phobius"/>
    </source>
</evidence>
<evidence type="ECO:0000313" key="10">
    <source>
        <dbReference type="Proteomes" id="UP000831880"/>
    </source>
</evidence>
<keyword evidence="5 7" id="KW-1133">Transmembrane helix</keyword>
<keyword evidence="4 7" id="KW-0812">Transmembrane</keyword>
<evidence type="ECO:0000256" key="5">
    <source>
        <dbReference type="ARBA" id="ARBA00022989"/>
    </source>
</evidence>
<feature type="transmembrane region" description="Helical" evidence="7">
    <location>
        <begin position="271"/>
        <end position="290"/>
    </location>
</feature>
<feature type="transmembrane region" description="Helical" evidence="7">
    <location>
        <begin position="296"/>
        <end position="316"/>
    </location>
</feature>
<dbReference type="Gene3D" id="1.20.1250.20">
    <property type="entry name" value="MFS general substrate transporter like domains"/>
    <property type="match status" value="1"/>
</dbReference>
<dbReference type="SUPFAM" id="SSF103473">
    <property type="entry name" value="MFS general substrate transporter"/>
    <property type="match status" value="1"/>
</dbReference>
<feature type="transmembrane region" description="Helical" evidence="7">
    <location>
        <begin position="337"/>
        <end position="359"/>
    </location>
</feature>
<evidence type="ECO:0000256" key="2">
    <source>
        <dbReference type="ARBA" id="ARBA00022448"/>
    </source>
</evidence>
<accession>A0ABY4GTH8</accession>
<dbReference type="InterPro" id="IPR020846">
    <property type="entry name" value="MFS_dom"/>
</dbReference>
<gene>
    <name evidence="9" type="ORF">MUO14_12730</name>
</gene>
<dbReference type="InterPro" id="IPR005829">
    <property type="entry name" value="Sugar_transporter_CS"/>
</dbReference>
<feature type="transmembrane region" description="Helical" evidence="7">
    <location>
        <begin position="365"/>
        <end position="383"/>
    </location>
</feature>
<sequence length="397" mass="42204">MVKKNTLIFWFVGYTLLILMVGANIPSPLYSVYQQQWGFSSGVLTLIFAIYAFVLIPSLLIFGQLSDRLGRKKVLLIGLLISAAGSAVFALSSNLILLFIARGLQGLAAGMMSGTATAALVELRPNHRKTASLVASIATAGGTAVGPILGGVLAQYGPMPLILPYIVHLILFIPGCITIFAMNETIKTKSTSRWHLQRPSIPVTLRTPFTMGAITAFAAWSVTALFMSLVPSYVSSLMGIHNLAITGGVVFLMLGASAVAQLTFKNLSFRISMMSGLILLIVGLIGFVLAVPSQSITLLIISTIITGLGQGLAFMGSMQLVNEIAPANQRGNVVSTLYVVIYIGVGLPTIGIGFGAVWIGLYAAISIFTCFIVALATLMTVWIKVKLKTEMNNLVTQ</sequence>
<evidence type="ECO:0000256" key="6">
    <source>
        <dbReference type="ARBA" id="ARBA00023136"/>
    </source>
</evidence>
<evidence type="ECO:0000256" key="1">
    <source>
        <dbReference type="ARBA" id="ARBA00004651"/>
    </source>
</evidence>
<keyword evidence="3" id="KW-1003">Cell membrane</keyword>
<dbReference type="Pfam" id="PF07690">
    <property type="entry name" value="MFS_1"/>
    <property type="match status" value="1"/>
</dbReference>
<comment type="subcellular location">
    <subcellularLocation>
        <location evidence="1">Cell membrane</location>
        <topology evidence="1">Multi-pass membrane protein</topology>
    </subcellularLocation>
</comment>
<feature type="transmembrane region" description="Helical" evidence="7">
    <location>
        <begin position="37"/>
        <end position="62"/>
    </location>
</feature>
<organism evidence="9 10">
    <name type="scientific">Halobacillus shinanisalinarum</name>
    <dbReference type="NCBI Taxonomy" id="2932258"/>
    <lineage>
        <taxon>Bacteria</taxon>
        <taxon>Bacillati</taxon>
        <taxon>Bacillota</taxon>
        <taxon>Bacilli</taxon>
        <taxon>Bacillales</taxon>
        <taxon>Bacillaceae</taxon>
        <taxon>Halobacillus</taxon>
    </lineage>
</organism>
<evidence type="ECO:0000259" key="8">
    <source>
        <dbReference type="PROSITE" id="PS50850"/>
    </source>
</evidence>
<keyword evidence="2" id="KW-0813">Transport</keyword>
<keyword evidence="10" id="KW-1185">Reference proteome</keyword>
<feature type="transmembrane region" description="Helical" evidence="7">
    <location>
        <begin position="7"/>
        <end position="25"/>
    </location>
</feature>
<feature type="transmembrane region" description="Helical" evidence="7">
    <location>
        <begin position="239"/>
        <end position="259"/>
    </location>
</feature>
<feature type="domain" description="Major facilitator superfamily (MFS) profile" evidence="8">
    <location>
        <begin position="6"/>
        <end position="388"/>
    </location>
</feature>
<dbReference type="PANTHER" id="PTHR23517">
    <property type="entry name" value="RESISTANCE PROTEIN MDTM, PUTATIVE-RELATED-RELATED"/>
    <property type="match status" value="1"/>
</dbReference>
<dbReference type="Proteomes" id="UP000831880">
    <property type="component" value="Chromosome"/>
</dbReference>
<proteinExistence type="predicted"/>
<dbReference type="InterPro" id="IPR036259">
    <property type="entry name" value="MFS_trans_sf"/>
</dbReference>